<evidence type="ECO:0000313" key="2">
    <source>
        <dbReference type="Proteomes" id="UP001202887"/>
    </source>
</evidence>
<dbReference type="RefSeq" id="WP_247067670.1">
    <property type="nucleotide sequence ID" value="NZ_CP094848.1"/>
</dbReference>
<gene>
    <name evidence="1" type="ORF">K1W68_14020</name>
</gene>
<dbReference type="Proteomes" id="UP001202887">
    <property type="component" value="Unassembled WGS sequence"/>
</dbReference>
<proteinExistence type="predicted"/>
<dbReference type="AlphaFoldDB" id="A0AAW5EW86"/>
<sequence length="92" mass="10613">MPAFANNVFDGNLPDVAFFRKGDVFMMSLAKVRTRAPLKSSMFLANIFPKTLRRHHIFKKFLCLKSQARQHPEIIKVFGEAFSKNLQKTPPF</sequence>
<name>A0AAW5EW86_NOVHA</name>
<comment type="caution">
    <text evidence="1">The sequence shown here is derived from an EMBL/GenBank/DDBJ whole genome shotgun (WGS) entry which is preliminary data.</text>
</comment>
<accession>A0AAW5EW86</accession>
<dbReference type="EMBL" id="JAIBCX010000053">
    <property type="protein sequence ID" value="MCJ8355092.1"/>
    <property type="molecule type" value="Genomic_DNA"/>
</dbReference>
<reference evidence="1" key="2">
    <citation type="submission" date="2022-03" db="EMBL/GenBank/DDBJ databases">
        <authorList>
            <person name="Ryngajllo M."/>
            <person name="Jacek P."/>
            <person name="Kubiak K."/>
        </authorList>
    </citation>
    <scope>NUCLEOTIDE SEQUENCE</scope>
    <source>
        <strain evidence="1">SI1</strain>
    </source>
</reference>
<organism evidence="1 2">
    <name type="scientific">Novacetimonas hansenii</name>
    <name type="common">Komagataeibacter hansenii</name>
    <dbReference type="NCBI Taxonomy" id="436"/>
    <lineage>
        <taxon>Bacteria</taxon>
        <taxon>Pseudomonadati</taxon>
        <taxon>Pseudomonadota</taxon>
        <taxon>Alphaproteobacteria</taxon>
        <taxon>Acetobacterales</taxon>
        <taxon>Acetobacteraceae</taxon>
        <taxon>Novacetimonas</taxon>
    </lineage>
</organism>
<reference evidence="1" key="1">
    <citation type="journal article" date="2021" name="Polymers (Basel)">
        <title>Highly Stretchable Bacterial Cellulose Produced by Komagataeibacter hansenii SI1.</title>
        <authorList>
            <person name="Cielecka I."/>
            <person name="Ryngajllo M."/>
            <person name="Maniukiewicz W."/>
            <person name="Bielecki S."/>
        </authorList>
    </citation>
    <scope>NUCLEOTIDE SEQUENCE</scope>
    <source>
        <strain evidence="1">SI1</strain>
    </source>
</reference>
<evidence type="ECO:0000313" key="1">
    <source>
        <dbReference type="EMBL" id="MCJ8355092.1"/>
    </source>
</evidence>
<protein>
    <submittedName>
        <fullName evidence="1">Uncharacterized protein</fullName>
    </submittedName>
</protein>